<reference evidence="1" key="1">
    <citation type="journal article" date="2023" name="PLoS Negl. Trop. Dis.">
        <title>A genome sequence for Biomphalaria pfeifferi, the major vector snail for the human-infecting parasite Schistosoma mansoni.</title>
        <authorList>
            <person name="Bu L."/>
            <person name="Lu L."/>
            <person name="Laidemitt M.R."/>
            <person name="Zhang S.M."/>
            <person name="Mutuku M."/>
            <person name="Mkoji G."/>
            <person name="Steinauer M."/>
            <person name="Loker E.S."/>
        </authorList>
    </citation>
    <scope>NUCLEOTIDE SEQUENCE</scope>
    <source>
        <strain evidence="1">KasaAsao</strain>
    </source>
</reference>
<comment type="caution">
    <text evidence="1">The sequence shown here is derived from an EMBL/GenBank/DDBJ whole genome shotgun (WGS) entry which is preliminary data.</text>
</comment>
<evidence type="ECO:0000313" key="1">
    <source>
        <dbReference type="EMBL" id="KAK0053483.1"/>
    </source>
</evidence>
<proteinExistence type="predicted"/>
<reference evidence="1" key="2">
    <citation type="submission" date="2023-04" db="EMBL/GenBank/DDBJ databases">
        <authorList>
            <person name="Bu L."/>
            <person name="Lu L."/>
            <person name="Laidemitt M.R."/>
            <person name="Zhang S.M."/>
            <person name="Mutuku M."/>
            <person name="Mkoji G."/>
            <person name="Steinauer M."/>
            <person name="Loker E.S."/>
        </authorList>
    </citation>
    <scope>NUCLEOTIDE SEQUENCE</scope>
    <source>
        <strain evidence="1">KasaAsao</strain>
        <tissue evidence="1">Whole Snail</tissue>
    </source>
</reference>
<organism evidence="1 2">
    <name type="scientific">Biomphalaria pfeifferi</name>
    <name type="common">Bloodfluke planorb</name>
    <name type="synonym">Freshwater snail</name>
    <dbReference type="NCBI Taxonomy" id="112525"/>
    <lineage>
        <taxon>Eukaryota</taxon>
        <taxon>Metazoa</taxon>
        <taxon>Spiralia</taxon>
        <taxon>Lophotrochozoa</taxon>
        <taxon>Mollusca</taxon>
        <taxon>Gastropoda</taxon>
        <taxon>Heterobranchia</taxon>
        <taxon>Euthyneura</taxon>
        <taxon>Panpulmonata</taxon>
        <taxon>Hygrophila</taxon>
        <taxon>Lymnaeoidea</taxon>
        <taxon>Planorbidae</taxon>
        <taxon>Biomphalaria</taxon>
    </lineage>
</organism>
<accession>A0AAD8BGB2</accession>
<sequence>MATSLDVTPIDFNKIIQEYQNLKQFQGEVKLARLKVKTVKDSVKWKEHGHSNSQGTSDVHVQFNLVEGLAKGLNREIEISLPERNLPLSKISINLAQVETKATVPIENKEFGQREFTGDVALVLRLTGCVLFQSGKCSEIPFSQILHDLLEHYSKSHTSLPKYISPLTVECNNMNIPVEVRWTLKGHIKLL</sequence>
<protein>
    <submittedName>
        <fullName evidence="1">Uncharacterized protein</fullName>
    </submittedName>
</protein>
<dbReference type="EMBL" id="JASAOG010000086">
    <property type="protein sequence ID" value="KAK0053483.1"/>
    <property type="molecule type" value="Genomic_DNA"/>
</dbReference>
<gene>
    <name evidence="1" type="ORF">Bpfe_017181</name>
</gene>
<keyword evidence="2" id="KW-1185">Reference proteome</keyword>
<name>A0AAD8BGB2_BIOPF</name>
<dbReference type="Proteomes" id="UP001233172">
    <property type="component" value="Unassembled WGS sequence"/>
</dbReference>
<evidence type="ECO:0000313" key="2">
    <source>
        <dbReference type="Proteomes" id="UP001233172"/>
    </source>
</evidence>
<dbReference type="AlphaFoldDB" id="A0AAD8BGB2"/>